<protein>
    <submittedName>
        <fullName evidence="7">PCI domain-containing protein</fullName>
    </submittedName>
</protein>
<evidence type="ECO:0000256" key="3">
    <source>
        <dbReference type="ARBA" id="ARBA00062507"/>
    </source>
</evidence>
<reference evidence="7" key="1">
    <citation type="submission" date="2022-11" db="UniProtKB">
        <authorList>
            <consortium name="WormBaseParasite"/>
        </authorList>
    </citation>
    <scope>IDENTIFICATION</scope>
</reference>
<keyword evidence="4" id="KW-0175">Coiled coil</keyword>
<dbReference type="Pfam" id="PF01399">
    <property type="entry name" value="PCI"/>
    <property type="match status" value="1"/>
</dbReference>
<evidence type="ECO:0000256" key="4">
    <source>
        <dbReference type="SAM" id="Coils"/>
    </source>
</evidence>
<dbReference type="AlphaFoldDB" id="A0A915KFA9"/>
<name>A0A915KFA9_ROMCU</name>
<dbReference type="SUPFAM" id="SSF46785">
    <property type="entry name" value="Winged helix' DNA-binding domain"/>
    <property type="match status" value="1"/>
</dbReference>
<keyword evidence="6" id="KW-1185">Reference proteome</keyword>
<dbReference type="InterPro" id="IPR050871">
    <property type="entry name" value="26S_Proteasome/COP9_Components"/>
</dbReference>
<dbReference type="SMART" id="SM00088">
    <property type="entry name" value="PINT"/>
    <property type="match status" value="1"/>
</dbReference>
<dbReference type="PROSITE" id="PS50250">
    <property type="entry name" value="PCI"/>
    <property type="match status" value="1"/>
</dbReference>
<dbReference type="Pfam" id="PF18503">
    <property type="entry name" value="RPN6_C_helix"/>
    <property type="match status" value="1"/>
</dbReference>
<feature type="coiled-coil region" evidence="4">
    <location>
        <begin position="131"/>
        <end position="165"/>
    </location>
</feature>
<proteinExistence type="inferred from homology"/>
<dbReference type="Pfam" id="PF18055">
    <property type="entry name" value="RPN6_N"/>
    <property type="match status" value="1"/>
</dbReference>
<keyword evidence="2" id="KW-0647">Proteasome</keyword>
<dbReference type="InterPro" id="IPR040780">
    <property type="entry name" value="Rpn6_C_helix"/>
</dbReference>
<dbReference type="Proteomes" id="UP000887565">
    <property type="component" value="Unplaced"/>
</dbReference>
<comment type="subunit">
    <text evidence="3">Component of the lid subcomplex of the 19S proteasome regulatory particle complex (also named PA700 complex). The 26S proteasome consists of a 20S proteasome core and two 19S regulatory subunits.</text>
</comment>
<dbReference type="Gene3D" id="1.25.40.570">
    <property type="match status" value="1"/>
</dbReference>
<dbReference type="WBParaSite" id="nRc.2.0.1.t36644-RA">
    <property type="protein sequence ID" value="nRc.2.0.1.t36644-RA"/>
    <property type="gene ID" value="nRc.2.0.1.g36644"/>
</dbReference>
<accession>A0A915KFA9</accession>
<dbReference type="FunFam" id="1.25.40.570:FF:000016">
    <property type="entry name" value="26S proteasome regulatory subunit"/>
    <property type="match status" value="1"/>
</dbReference>
<dbReference type="InterPro" id="IPR040773">
    <property type="entry name" value="Rpn6_N"/>
</dbReference>
<evidence type="ECO:0000313" key="6">
    <source>
        <dbReference type="Proteomes" id="UP000887565"/>
    </source>
</evidence>
<organism evidence="6 7">
    <name type="scientific">Romanomermis culicivorax</name>
    <name type="common">Nematode worm</name>
    <dbReference type="NCBI Taxonomy" id="13658"/>
    <lineage>
        <taxon>Eukaryota</taxon>
        <taxon>Metazoa</taxon>
        <taxon>Ecdysozoa</taxon>
        <taxon>Nematoda</taxon>
        <taxon>Enoplea</taxon>
        <taxon>Dorylaimia</taxon>
        <taxon>Mermithida</taxon>
        <taxon>Mermithoidea</taxon>
        <taxon>Mermithidae</taxon>
        <taxon>Romanomermis</taxon>
    </lineage>
</organism>
<dbReference type="InterPro" id="IPR000717">
    <property type="entry name" value="PCI_dom"/>
</dbReference>
<evidence type="ECO:0000256" key="2">
    <source>
        <dbReference type="ARBA" id="ARBA00022942"/>
    </source>
</evidence>
<dbReference type="OMA" id="ESKIYHA"/>
<evidence type="ECO:0000313" key="7">
    <source>
        <dbReference type="WBParaSite" id="nRc.2.0.1.t36644-RA"/>
    </source>
</evidence>
<comment type="similarity">
    <text evidence="1">Belongs to the proteasome subunit S9 family.</text>
</comment>
<evidence type="ECO:0000256" key="1">
    <source>
        <dbReference type="ARBA" id="ARBA00007454"/>
    </source>
</evidence>
<sequence length="428" mass="48661">MTDSTHRLFFKWGILEKKKEFSFALVKKPVVANDEEIIKQQENAIVQLGTYYANQKKADALRKMIKEDTREFLMKAGKAKAAKVVRLLMDLYLSIEPTGAMEIDKKDQALKVALCQECIQWASSEKRVFLRQTLEARLVRLYNDIEQFQESVALSNKLVKELKKQDDKDLIVEVQLEESKAHYRMGNLTKARAALTSSRTTANAIYVPPKMQAALDMQSGILNAADEKDFKTAYSYFYEAFEGYDSIGSPEALRALKYMLLCKIMLNSPDEVTALITGKIGLKYVGKDVEALKVVAAAAKKRSLADFTEAFAITYKNELQKDLVIKSHFNTLYENMLEKNLCRVVQPYSRVQIDHTAKSINLPKHSVEKKLSQMILDKKINGILDQKDGMLIIYDDVPVDKTYDLAVDTVHELGNVVEGLFQKMKKLN</sequence>
<dbReference type="InterPro" id="IPR036390">
    <property type="entry name" value="WH_DNA-bd_sf"/>
</dbReference>
<dbReference type="GO" id="GO:0000502">
    <property type="term" value="C:proteasome complex"/>
    <property type="evidence" value="ECO:0007669"/>
    <property type="project" value="UniProtKB-KW"/>
</dbReference>
<evidence type="ECO:0000259" key="5">
    <source>
        <dbReference type="PROSITE" id="PS50250"/>
    </source>
</evidence>
<dbReference type="PANTHER" id="PTHR10678">
    <property type="entry name" value="26S PROTEASOME NON-ATPASE REGULATORY SUBUNIT 11/COP9 SIGNALOSOME COMPLEX SUBUNIT 2"/>
    <property type="match status" value="1"/>
</dbReference>
<feature type="domain" description="PCI" evidence="5">
    <location>
        <begin position="229"/>
        <end position="398"/>
    </location>
</feature>
<dbReference type="SMART" id="SM00753">
    <property type="entry name" value="PAM"/>
    <property type="match status" value="1"/>
</dbReference>
<dbReference type="PROSITE" id="PS50152">
    <property type="entry name" value="25A_SYNTH_3"/>
    <property type="match status" value="1"/>
</dbReference>